<keyword evidence="2" id="KW-0732">Signal</keyword>
<dbReference type="OrthoDB" id="6132182at2759"/>
<dbReference type="GO" id="GO:0046872">
    <property type="term" value="F:metal ion binding"/>
    <property type="evidence" value="ECO:0007669"/>
    <property type="project" value="UniProtKB-KW"/>
</dbReference>
<reference evidence="5" key="1">
    <citation type="journal article" date="2020" name="Stud. Mycol.">
        <title>101 Dothideomycetes genomes: a test case for predicting lifestyles and emergence of pathogens.</title>
        <authorList>
            <person name="Haridas S."/>
            <person name="Albert R."/>
            <person name="Binder M."/>
            <person name="Bloem J."/>
            <person name="Labutti K."/>
            <person name="Salamov A."/>
            <person name="Andreopoulos B."/>
            <person name="Baker S."/>
            <person name="Barry K."/>
            <person name="Bills G."/>
            <person name="Bluhm B."/>
            <person name="Cannon C."/>
            <person name="Castanera R."/>
            <person name="Culley D."/>
            <person name="Daum C."/>
            <person name="Ezra D."/>
            <person name="Gonzalez J."/>
            <person name="Henrissat B."/>
            <person name="Kuo A."/>
            <person name="Liang C."/>
            <person name="Lipzen A."/>
            <person name="Lutzoni F."/>
            <person name="Magnuson J."/>
            <person name="Mondo S."/>
            <person name="Nolan M."/>
            <person name="Ohm R."/>
            <person name="Pangilinan J."/>
            <person name="Park H.-J."/>
            <person name="Ramirez L."/>
            <person name="Alfaro M."/>
            <person name="Sun H."/>
            <person name="Tritt A."/>
            <person name="Yoshinaga Y."/>
            <person name="Zwiers L.-H."/>
            <person name="Turgeon B."/>
            <person name="Goodwin S."/>
            <person name="Spatafora J."/>
            <person name="Crous P."/>
            <person name="Grigoriev I."/>
        </authorList>
    </citation>
    <scope>NUCLEOTIDE SEQUENCE</scope>
    <source>
        <strain evidence="5">CBS 121167</strain>
    </source>
</reference>
<protein>
    <recommendedName>
        <fullName evidence="3 4">Tyrosinase copper-binding domain-containing protein</fullName>
    </recommendedName>
</protein>
<keyword evidence="6" id="KW-1185">Reference proteome</keyword>
<dbReference type="SUPFAM" id="SSF48056">
    <property type="entry name" value="Di-copper centre-containing domain"/>
    <property type="match status" value="1"/>
</dbReference>
<dbReference type="GO" id="GO:0016491">
    <property type="term" value="F:oxidoreductase activity"/>
    <property type="evidence" value="ECO:0007669"/>
    <property type="project" value="InterPro"/>
</dbReference>
<sequence length="410" mass="45244">MYLFNIFEIILLFASIIGAVPTGVAQGTTWPLSSLAAAKLNNTNAKYEDLVSHALSTAKDKVPFSEQCTPENLIVRKEWGDLTREEQIDYTNAVVCFQHKTANTPSHLVPGAKSRYDDFVASHINQTFFIHFSATFLSWHRFMMWEYEEALRNECGYKGYQPYWDWTKTAASGSLETSAIFDGSETSLSGNGAPIANQGYVNISSSDVPVILPHGTGGGCVTSGPFVNYTVNLGPLSLSITNGSSIGSLKDQFAWNPRCLKRDLTNEVNQRFANKTSVEDLLLKTHDVYDFQMTMQGYPNSGELGVHGGGHYSMGGDPGRDFLVSPGDPAFYLHHSNIDRTWWMWQMMDPAERLSGPKALMGTRTLLNSPPSPNATYEDVLTMGYAGTHGDLQIKDVMSTTAGPFCYVYV</sequence>
<dbReference type="Gene3D" id="1.10.1280.10">
    <property type="entry name" value="Di-copper center containing domain from catechol oxidase"/>
    <property type="match status" value="1"/>
</dbReference>
<dbReference type="GeneID" id="54296771"/>
<evidence type="ECO:0000256" key="2">
    <source>
        <dbReference type="SAM" id="SignalP"/>
    </source>
</evidence>
<dbReference type="EMBL" id="ML995495">
    <property type="protein sequence ID" value="KAF2138744.1"/>
    <property type="molecule type" value="Genomic_DNA"/>
</dbReference>
<dbReference type="RefSeq" id="XP_033394457.1">
    <property type="nucleotide sequence ID" value="XM_033539275.1"/>
</dbReference>
<dbReference type="Pfam" id="PF00264">
    <property type="entry name" value="Tyrosinase"/>
    <property type="match status" value="1"/>
</dbReference>
<gene>
    <name evidence="5" type="ORF">K452DRAFT_276472</name>
</gene>
<dbReference type="Proteomes" id="UP000799438">
    <property type="component" value="Unassembled WGS sequence"/>
</dbReference>
<name>A0A6A6B666_9PEZI</name>
<organism evidence="5 6">
    <name type="scientific">Aplosporella prunicola CBS 121167</name>
    <dbReference type="NCBI Taxonomy" id="1176127"/>
    <lineage>
        <taxon>Eukaryota</taxon>
        <taxon>Fungi</taxon>
        <taxon>Dikarya</taxon>
        <taxon>Ascomycota</taxon>
        <taxon>Pezizomycotina</taxon>
        <taxon>Dothideomycetes</taxon>
        <taxon>Dothideomycetes incertae sedis</taxon>
        <taxon>Botryosphaeriales</taxon>
        <taxon>Aplosporellaceae</taxon>
        <taxon>Aplosporella</taxon>
    </lineage>
</organism>
<evidence type="ECO:0000313" key="5">
    <source>
        <dbReference type="EMBL" id="KAF2138744.1"/>
    </source>
</evidence>
<feature type="domain" description="Tyrosinase copper-binding" evidence="4">
    <location>
        <begin position="328"/>
        <end position="339"/>
    </location>
</feature>
<dbReference type="PROSITE" id="PS00497">
    <property type="entry name" value="TYROSINASE_1"/>
    <property type="match status" value="1"/>
</dbReference>
<evidence type="ECO:0000313" key="6">
    <source>
        <dbReference type="Proteomes" id="UP000799438"/>
    </source>
</evidence>
<evidence type="ECO:0000256" key="1">
    <source>
        <dbReference type="ARBA" id="ARBA00022723"/>
    </source>
</evidence>
<keyword evidence="1" id="KW-0479">Metal-binding</keyword>
<dbReference type="InterPro" id="IPR050316">
    <property type="entry name" value="Tyrosinase/Hemocyanin"/>
</dbReference>
<feature type="chain" id="PRO_5025392374" description="Tyrosinase copper-binding domain-containing protein" evidence="2">
    <location>
        <begin position="20"/>
        <end position="410"/>
    </location>
</feature>
<evidence type="ECO:0000259" key="4">
    <source>
        <dbReference type="PROSITE" id="PS00498"/>
    </source>
</evidence>
<dbReference type="PANTHER" id="PTHR11474">
    <property type="entry name" value="TYROSINASE FAMILY MEMBER"/>
    <property type="match status" value="1"/>
</dbReference>
<proteinExistence type="predicted"/>
<dbReference type="InterPro" id="IPR008922">
    <property type="entry name" value="Di-copper_centre_dom_sf"/>
</dbReference>
<dbReference type="InterPro" id="IPR002227">
    <property type="entry name" value="Tyrosinase_Cu-bd"/>
</dbReference>
<feature type="signal peptide" evidence="2">
    <location>
        <begin position="1"/>
        <end position="19"/>
    </location>
</feature>
<feature type="domain" description="Tyrosinase copper-binding" evidence="3">
    <location>
        <begin position="131"/>
        <end position="148"/>
    </location>
</feature>
<dbReference type="PANTHER" id="PTHR11474:SF116">
    <property type="entry name" value="TYROSINASE"/>
    <property type="match status" value="1"/>
</dbReference>
<evidence type="ECO:0000259" key="3">
    <source>
        <dbReference type="PROSITE" id="PS00497"/>
    </source>
</evidence>
<dbReference type="PROSITE" id="PS00498">
    <property type="entry name" value="TYROSINASE_2"/>
    <property type="match status" value="1"/>
</dbReference>
<accession>A0A6A6B666</accession>
<dbReference type="PRINTS" id="PR00092">
    <property type="entry name" value="TYROSINASE"/>
</dbReference>
<dbReference type="AlphaFoldDB" id="A0A6A6B666"/>